<accession>F5XRY0</accession>
<evidence type="ECO:0000313" key="2">
    <source>
        <dbReference type="Proteomes" id="UP000007947"/>
    </source>
</evidence>
<sequence>MSAALQPVLYSYDPEREAVWVDATPFRAHVAQLLATGLTVPVIAQLAGVRERSVQHLAHGREGRRVHRICRDTGRRLLRITTLEARAVRFRPVPVRLSRERLRTMVGAGWSVDQLADQTGLGIDEVARIVGRGSATCSQLCALKIAVGYQRWIAQQEAGPGCPAVA</sequence>
<dbReference type="KEGG" id="mph:MLP_41790"/>
<gene>
    <name evidence="1" type="ordered locus">MLP_41790</name>
</gene>
<dbReference type="AlphaFoldDB" id="F5XRY0"/>
<dbReference type="STRING" id="1032480.MLP_41790"/>
<dbReference type="HOGENOM" id="CLU_1600816_0_0_11"/>
<dbReference type="EMBL" id="AP012204">
    <property type="protein sequence ID" value="BAK37193.1"/>
    <property type="molecule type" value="Genomic_DNA"/>
</dbReference>
<protein>
    <submittedName>
        <fullName evidence="1">Uncharacterized protein</fullName>
    </submittedName>
</protein>
<reference evidence="1 2" key="1">
    <citation type="submission" date="2011-05" db="EMBL/GenBank/DDBJ databases">
        <title>Whole genome sequence of Microlunatus phosphovorus NM-1.</title>
        <authorList>
            <person name="Hosoyama A."/>
            <person name="Sasaki K."/>
            <person name="Harada T."/>
            <person name="Igarashi R."/>
            <person name="Kawakoshi A."/>
            <person name="Sasagawa M."/>
            <person name="Fukada J."/>
            <person name="Nakamura S."/>
            <person name="Katano Y."/>
            <person name="Hanada S."/>
            <person name="Kamagata Y."/>
            <person name="Nakamura N."/>
            <person name="Yamazaki S."/>
            <person name="Fujita N."/>
        </authorList>
    </citation>
    <scope>NUCLEOTIDE SEQUENCE [LARGE SCALE GENOMIC DNA]</scope>
    <source>
        <strain evidence="2">ATCC 700054 / DSM 10555 / JCM 9379 / NBRC 101784 / NCIMB 13414 / VKM Ac-1990 / NM-1</strain>
    </source>
</reference>
<dbReference type="Proteomes" id="UP000007947">
    <property type="component" value="Chromosome"/>
</dbReference>
<dbReference type="RefSeq" id="WP_013865030.1">
    <property type="nucleotide sequence ID" value="NC_015635.1"/>
</dbReference>
<proteinExistence type="predicted"/>
<evidence type="ECO:0000313" key="1">
    <source>
        <dbReference type="EMBL" id="BAK37193.1"/>
    </source>
</evidence>
<dbReference type="OrthoDB" id="3711334at2"/>
<organism evidence="1 2">
    <name type="scientific">Microlunatus phosphovorus (strain ATCC 700054 / DSM 10555 / JCM 9379 / NBRC 101784 / NCIMB 13414 / VKM Ac-1990 / NM-1)</name>
    <dbReference type="NCBI Taxonomy" id="1032480"/>
    <lineage>
        <taxon>Bacteria</taxon>
        <taxon>Bacillati</taxon>
        <taxon>Actinomycetota</taxon>
        <taxon>Actinomycetes</taxon>
        <taxon>Propionibacteriales</taxon>
        <taxon>Propionibacteriaceae</taxon>
        <taxon>Microlunatus</taxon>
    </lineage>
</organism>
<name>F5XRY0_MICPN</name>
<keyword evidence="2" id="KW-1185">Reference proteome</keyword>